<name>A0AAN9VFM2_9ORTH</name>
<accession>A0AAN9VFM2</accession>
<protein>
    <submittedName>
        <fullName evidence="1">Uncharacterized protein</fullName>
    </submittedName>
</protein>
<comment type="caution">
    <text evidence="1">The sequence shown here is derived from an EMBL/GenBank/DDBJ whole genome shotgun (WGS) entry which is preliminary data.</text>
</comment>
<dbReference type="Proteomes" id="UP001378592">
    <property type="component" value="Unassembled WGS sequence"/>
</dbReference>
<gene>
    <name evidence="1" type="ORF">R5R35_000097</name>
</gene>
<sequence length="68" mass="7957">MSWAYNTRSCDHGMQWLQRTVTEAAGDIRTQKDCKDKDRHTREREGRCSCQIVMTFLRIIVVKVVANI</sequence>
<dbReference type="EMBL" id="JAZDUA010000214">
    <property type="protein sequence ID" value="KAK7863989.1"/>
    <property type="molecule type" value="Genomic_DNA"/>
</dbReference>
<organism evidence="1 2">
    <name type="scientific">Gryllus longicercus</name>
    <dbReference type="NCBI Taxonomy" id="2509291"/>
    <lineage>
        <taxon>Eukaryota</taxon>
        <taxon>Metazoa</taxon>
        <taxon>Ecdysozoa</taxon>
        <taxon>Arthropoda</taxon>
        <taxon>Hexapoda</taxon>
        <taxon>Insecta</taxon>
        <taxon>Pterygota</taxon>
        <taxon>Neoptera</taxon>
        <taxon>Polyneoptera</taxon>
        <taxon>Orthoptera</taxon>
        <taxon>Ensifera</taxon>
        <taxon>Gryllidea</taxon>
        <taxon>Grylloidea</taxon>
        <taxon>Gryllidae</taxon>
        <taxon>Gryllinae</taxon>
        <taxon>Gryllus</taxon>
    </lineage>
</organism>
<reference evidence="1 2" key="1">
    <citation type="submission" date="2024-03" db="EMBL/GenBank/DDBJ databases">
        <title>The genome assembly and annotation of the cricket Gryllus longicercus Weissman &amp; Gray.</title>
        <authorList>
            <person name="Szrajer S."/>
            <person name="Gray D."/>
            <person name="Ylla G."/>
        </authorList>
    </citation>
    <scope>NUCLEOTIDE SEQUENCE [LARGE SCALE GENOMIC DNA]</scope>
    <source>
        <strain evidence="1">DAG 2021-001</strain>
        <tissue evidence="1">Whole body minus gut</tissue>
    </source>
</reference>
<evidence type="ECO:0000313" key="2">
    <source>
        <dbReference type="Proteomes" id="UP001378592"/>
    </source>
</evidence>
<evidence type="ECO:0000313" key="1">
    <source>
        <dbReference type="EMBL" id="KAK7863989.1"/>
    </source>
</evidence>
<proteinExistence type="predicted"/>
<dbReference type="AlphaFoldDB" id="A0AAN9VFM2"/>
<keyword evidence="2" id="KW-1185">Reference proteome</keyword>